<proteinExistence type="predicted"/>
<dbReference type="Pfam" id="PF03704">
    <property type="entry name" value="BTAD"/>
    <property type="match status" value="1"/>
</dbReference>
<evidence type="ECO:0000313" key="7">
    <source>
        <dbReference type="EMBL" id="MBP2001397.1"/>
    </source>
</evidence>
<dbReference type="InterPro" id="IPR036388">
    <property type="entry name" value="WH-like_DNA-bd_sf"/>
</dbReference>
<evidence type="ECO:0000256" key="3">
    <source>
        <dbReference type="ARBA" id="ARBA00023125"/>
    </source>
</evidence>
<keyword evidence="3" id="KW-0238">DNA-binding</keyword>
<dbReference type="SUPFAM" id="SSF46894">
    <property type="entry name" value="C-terminal effector domain of the bipartite response regulators"/>
    <property type="match status" value="1"/>
</dbReference>
<dbReference type="SUPFAM" id="SSF48452">
    <property type="entry name" value="TPR-like"/>
    <property type="match status" value="1"/>
</dbReference>
<dbReference type="SUPFAM" id="SSF52172">
    <property type="entry name" value="CheY-like"/>
    <property type="match status" value="1"/>
</dbReference>
<reference evidence="7 8" key="1">
    <citation type="submission" date="2021-03" db="EMBL/GenBank/DDBJ databases">
        <title>Genomic Encyclopedia of Type Strains, Phase IV (KMG-IV): sequencing the most valuable type-strain genomes for metagenomic binning, comparative biology and taxonomic classification.</title>
        <authorList>
            <person name="Goeker M."/>
        </authorList>
    </citation>
    <scope>NUCLEOTIDE SEQUENCE [LARGE SCALE GENOMIC DNA]</scope>
    <source>
        <strain evidence="7 8">DSM 26806</strain>
    </source>
</reference>
<accession>A0ABS4JI81</accession>
<dbReference type="Gene3D" id="1.25.40.10">
    <property type="entry name" value="Tetratricopeptide repeat domain"/>
    <property type="match status" value="1"/>
</dbReference>
<dbReference type="InterPro" id="IPR005158">
    <property type="entry name" value="BTAD"/>
</dbReference>
<evidence type="ECO:0000256" key="1">
    <source>
        <dbReference type="ARBA" id="ARBA00023012"/>
    </source>
</evidence>
<dbReference type="InterPro" id="IPR016032">
    <property type="entry name" value="Sig_transdc_resp-reg_C-effctor"/>
</dbReference>
<dbReference type="InterPro" id="IPR011006">
    <property type="entry name" value="CheY-like_superfamily"/>
</dbReference>
<keyword evidence="2" id="KW-0805">Transcription regulation</keyword>
<dbReference type="InterPro" id="IPR001789">
    <property type="entry name" value="Sig_transdc_resp-reg_receiver"/>
</dbReference>
<protein>
    <submittedName>
        <fullName evidence="7">Two-component SAPR family response regulator</fullName>
    </submittedName>
</protein>
<gene>
    <name evidence="7" type="ORF">J2Z69_002440</name>
</gene>
<keyword evidence="5" id="KW-0597">Phosphoprotein</keyword>
<feature type="domain" description="Response regulatory" evidence="6">
    <location>
        <begin position="3"/>
        <end position="117"/>
    </location>
</feature>
<keyword evidence="8" id="KW-1185">Reference proteome</keyword>
<evidence type="ECO:0000256" key="4">
    <source>
        <dbReference type="ARBA" id="ARBA00023163"/>
    </source>
</evidence>
<evidence type="ECO:0000313" key="8">
    <source>
        <dbReference type="Proteomes" id="UP001519288"/>
    </source>
</evidence>
<keyword evidence="1" id="KW-0902">Two-component regulatory system</keyword>
<dbReference type="SMART" id="SM00448">
    <property type="entry name" value="REC"/>
    <property type="match status" value="1"/>
</dbReference>
<dbReference type="InterPro" id="IPR011990">
    <property type="entry name" value="TPR-like_helical_dom_sf"/>
</dbReference>
<feature type="modified residue" description="4-aspartylphosphate" evidence="5">
    <location>
        <position position="54"/>
    </location>
</feature>
<comment type="caution">
    <text evidence="7">The sequence shown here is derived from an EMBL/GenBank/DDBJ whole genome shotgun (WGS) entry which is preliminary data.</text>
</comment>
<dbReference type="PANTHER" id="PTHR35807">
    <property type="entry name" value="TRANSCRIPTIONAL REGULATOR REDD-RELATED"/>
    <property type="match status" value="1"/>
</dbReference>
<dbReference type="InterPro" id="IPR051677">
    <property type="entry name" value="AfsR-DnrI-RedD_regulator"/>
</dbReference>
<dbReference type="Pfam" id="PF00072">
    <property type="entry name" value="Response_reg"/>
    <property type="match status" value="1"/>
</dbReference>
<dbReference type="SMART" id="SM01043">
    <property type="entry name" value="BTAD"/>
    <property type="match status" value="1"/>
</dbReference>
<evidence type="ECO:0000256" key="2">
    <source>
        <dbReference type="ARBA" id="ARBA00023015"/>
    </source>
</evidence>
<dbReference type="Gene3D" id="1.10.10.10">
    <property type="entry name" value="Winged helix-like DNA-binding domain superfamily/Winged helix DNA-binding domain"/>
    <property type="match status" value="1"/>
</dbReference>
<organism evidence="7 8">
    <name type="scientific">Paenibacillus shirakamiensis</name>
    <dbReference type="NCBI Taxonomy" id="1265935"/>
    <lineage>
        <taxon>Bacteria</taxon>
        <taxon>Bacillati</taxon>
        <taxon>Bacillota</taxon>
        <taxon>Bacilli</taxon>
        <taxon>Bacillales</taxon>
        <taxon>Paenibacillaceae</taxon>
        <taxon>Paenibacillus</taxon>
    </lineage>
</organism>
<dbReference type="Gene3D" id="3.40.50.2300">
    <property type="match status" value="1"/>
</dbReference>
<sequence length="368" mass="42630">MLRAIIVDDEELSIKRLRHLLLESGKVELCGTFLNPLEACEFVKANTIDAAFLDISMPEISGMKLSGLLHEIDPAINVVFVTGYDNYAVQAFDMSALDYLLKPVNAERIAKTIGKIKKCKRNEVVKPALTALLFNGMKIYKRDKEIEPIKLRSPKTEELFTFLMYKGTVSRDEIIDTLWHGLEPEKAWKNLNSTLYYIRKAFNDNSLENCIVAGKNEISINTGSIFCDLYAFEQLLKQIRLNPDTNKNLLGEAISLYTGRFLNGKNYEWASDKTRELEQSYMGLLEKTARFHLGRNELPHSLHYFEEIVRRDVLREDIHYEVIRLYLELGRKNEALQQYRIMKEQLMQELGTNPDTRLKELIRKAMHE</sequence>
<dbReference type="PROSITE" id="PS50110">
    <property type="entry name" value="RESPONSE_REGULATORY"/>
    <property type="match status" value="1"/>
</dbReference>
<dbReference type="EMBL" id="JAGGLD010000003">
    <property type="protein sequence ID" value="MBP2001397.1"/>
    <property type="molecule type" value="Genomic_DNA"/>
</dbReference>
<evidence type="ECO:0000256" key="5">
    <source>
        <dbReference type="PROSITE-ProRule" id="PRU00169"/>
    </source>
</evidence>
<keyword evidence="4" id="KW-0804">Transcription</keyword>
<name>A0ABS4JI81_9BACL</name>
<dbReference type="RefSeq" id="WP_209862600.1">
    <property type="nucleotide sequence ID" value="NZ_JAGGLD010000003.1"/>
</dbReference>
<evidence type="ECO:0000259" key="6">
    <source>
        <dbReference type="PROSITE" id="PS50110"/>
    </source>
</evidence>
<dbReference type="Proteomes" id="UP001519288">
    <property type="component" value="Unassembled WGS sequence"/>
</dbReference>